<dbReference type="Pfam" id="PF00557">
    <property type="entry name" value="Peptidase_M24"/>
    <property type="match status" value="1"/>
</dbReference>
<evidence type="ECO:0000256" key="2">
    <source>
        <dbReference type="SAM" id="MobiDB-lite"/>
    </source>
</evidence>
<dbReference type="FunFam" id="1.10.10.10:FF:000029">
    <property type="entry name" value="Proliferation-associated 2G4, a"/>
    <property type="match status" value="1"/>
</dbReference>
<dbReference type="EMBL" id="MCOG01000096">
    <property type="protein sequence ID" value="ORY51142.1"/>
    <property type="molecule type" value="Genomic_DNA"/>
</dbReference>
<dbReference type="Gene3D" id="3.90.230.10">
    <property type="entry name" value="Creatinase/methionine aminopeptidase superfamily"/>
    <property type="match status" value="1"/>
</dbReference>
<reference evidence="4 5" key="1">
    <citation type="submission" date="2016-08" db="EMBL/GenBank/DDBJ databases">
        <title>A Parts List for Fungal Cellulosomes Revealed by Comparative Genomics.</title>
        <authorList>
            <consortium name="DOE Joint Genome Institute"/>
            <person name="Haitjema C.H."/>
            <person name="Gilmore S.P."/>
            <person name="Henske J.K."/>
            <person name="Solomon K.V."/>
            <person name="De Groot R."/>
            <person name="Kuo A."/>
            <person name="Mondo S.J."/>
            <person name="Salamov A.A."/>
            <person name="Labutti K."/>
            <person name="Zhao Z."/>
            <person name="Chiniquy J."/>
            <person name="Barry K."/>
            <person name="Brewer H.M."/>
            <person name="Purvine S.O."/>
            <person name="Wright A.T."/>
            <person name="Boxma B."/>
            <person name="Van Alen T."/>
            <person name="Hackstein J.H."/>
            <person name="Baker S.E."/>
            <person name="Grigoriev I.V."/>
            <person name="O'Malley M.A."/>
        </authorList>
    </citation>
    <scope>NUCLEOTIDE SEQUENCE [LARGE SCALE GENOMIC DNA]</scope>
    <source>
        <strain evidence="4 5">G1</strain>
    </source>
</reference>
<dbReference type="InterPro" id="IPR036005">
    <property type="entry name" value="Creatinase/aminopeptidase-like"/>
</dbReference>
<keyword evidence="4" id="KW-0645">Protease</keyword>
<dbReference type="PANTHER" id="PTHR10804">
    <property type="entry name" value="PROTEASE FAMILY M24 METHIONYL AMINOPEPTIDASE, AMINOPEPTIDASE P"/>
    <property type="match status" value="1"/>
</dbReference>
<feature type="region of interest" description="Disordered" evidence="2">
    <location>
        <begin position="362"/>
        <end position="382"/>
    </location>
</feature>
<dbReference type="OrthoDB" id="5876363at2759"/>
<feature type="compositionally biased region" description="Basic residues" evidence="2">
    <location>
        <begin position="363"/>
        <end position="382"/>
    </location>
</feature>
<dbReference type="InterPro" id="IPR000994">
    <property type="entry name" value="Pept_M24"/>
</dbReference>
<dbReference type="GO" id="GO:0004177">
    <property type="term" value="F:aminopeptidase activity"/>
    <property type="evidence" value="ECO:0007669"/>
    <property type="project" value="UniProtKB-KW"/>
</dbReference>
<sequence>MATTTEDDQSFITNQSIFTKYQTAADICNRAMEAVIAGCVDGAKVIDLCKLGDKTIEDEAKKVYSNKKGIKKGIAFPTCVSPDSVICHVSPLDGEPDSEITLKTGSLVRIELAAHVDGYIAHSAHTLKVGATKENPATGREADVIEAAHKSCEAIIRLLRNGKKNYEITDTVQKLTKEFECIPIEGMISHAVHQDNMEGEKTIMLNPTDDQRRQVPEVTLEEGDAYVIDVLITTSDGKLKPHTGRTTVYKKNVDANYQLKLKASKNIYTEICNKFGNMGFSLRAMEDANKAKLGITECQGRRLVNGYPMLETKENEFVAHYMFTALMMPSGPTRITKDYYDASKVKADHQIQDEEINNLLKTAVKKNNKKKNKKKKAAAAKE</sequence>
<dbReference type="PANTHER" id="PTHR10804:SF11">
    <property type="entry name" value="PROLIFERATION-ASSOCIATED PROTEIN 2G4"/>
    <property type="match status" value="1"/>
</dbReference>
<gene>
    <name evidence="4" type="ORF">LY90DRAFT_670613</name>
</gene>
<proteinExistence type="inferred from homology"/>
<dbReference type="Proteomes" id="UP000193920">
    <property type="component" value="Unassembled WGS sequence"/>
</dbReference>
<keyword evidence="5" id="KW-1185">Reference proteome</keyword>
<organism evidence="4 5">
    <name type="scientific">Neocallimastix californiae</name>
    <dbReference type="NCBI Taxonomy" id="1754190"/>
    <lineage>
        <taxon>Eukaryota</taxon>
        <taxon>Fungi</taxon>
        <taxon>Fungi incertae sedis</taxon>
        <taxon>Chytridiomycota</taxon>
        <taxon>Chytridiomycota incertae sedis</taxon>
        <taxon>Neocallimastigomycetes</taxon>
        <taxon>Neocallimastigales</taxon>
        <taxon>Neocallimastigaceae</taxon>
        <taxon>Neocallimastix</taxon>
    </lineage>
</organism>
<dbReference type="InterPro" id="IPR047113">
    <property type="entry name" value="PA2G4/ARX1"/>
</dbReference>
<evidence type="ECO:0000313" key="4">
    <source>
        <dbReference type="EMBL" id="ORY51142.1"/>
    </source>
</evidence>
<protein>
    <submittedName>
        <fullName evidence="4">Creatinase/aminopeptidase</fullName>
    </submittedName>
</protein>
<evidence type="ECO:0000256" key="1">
    <source>
        <dbReference type="ARBA" id="ARBA00007319"/>
    </source>
</evidence>
<comment type="caution">
    <text evidence="4">The sequence shown here is derived from an EMBL/GenBank/DDBJ whole genome shotgun (WGS) entry which is preliminary data.</text>
</comment>
<name>A0A1Y2CVT8_9FUNG</name>
<dbReference type="GO" id="GO:0005634">
    <property type="term" value="C:nucleus"/>
    <property type="evidence" value="ECO:0007669"/>
    <property type="project" value="EnsemblFungi"/>
</dbReference>
<dbReference type="InterPro" id="IPR036388">
    <property type="entry name" value="WH-like_DNA-bd_sf"/>
</dbReference>
<comment type="similarity">
    <text evidence="1">Belongs to the peptidase M24 family.</text>
</comment>
<dbReference type="STRING" id="1754190.A0A1Y2CVT8"/>
<evidence type="ECO:0000259" key="3">
    <source>
        <dbReference type="Pfam" id="PF00557"/>
    </source>
</evidence>
<accession>A0A1Y2CVT8</accession>
<dbReference type="Gene3D" id="1.10.10.10">
    <property type="entry name" value="Winged helix-like DNA-binding domain superfamily/Winged helix DNA-binding domain"/>
    <property type="match status" value="1"/>
</dbReference>
<keyword evidence="4" id="KW-0378">Hydrolase</keyword>
<dbReference type="SUPFAM" id="SSF46785">
    <property type="entry name" value="Winged helix' DNA-binding domain"/>
    <property type="match status" value="1"/>
</dbReference>
<dbReference type="InterPro" id="IPR036390">
    <property type="entry name" value="WH_DNA-bd_sf"/>
</dbReference>
<dbReference type="CDD" id="cd01089">
    <property type="entry name" value="PA2G4-like"/>
    <property type="match status" value="1"/>
</dbReference>
<dbReference type="AlphaFoldDB" id="A0A1Y2CVT8"/>
<feature type="domain" description="Peptidase M24" evidence="3">
    <location>
        <begin position="20"/>
        <end position="194"/>
    </location>
</feature>
<dbReference type="SUPFAM" id="SSF55920">
    <property type="entry name" value="Creatinase/aminopeptidase"/>
    <property type="match status" value="1"/>
</dbReference>
<evidence type="ECO:0000313" key="5">
    <source>
        <dbReference type="Proteomes" id="UP000193920"/>
    </source>
</evidence>
<keyword evidence="4" id="KW-0031">Aminopeptidase</keyword>